<feature type="domain" description="Helicase ATP-binding" evidence="11">
    <location>
        <begin position="283"/>
        <end position="495"/>
    </location>
</feature>
<evidence type="ECO:0000256" key="10">
    <source>
        <dbReference type="ARBA" id="ARBA00023125"/>
    </source>
</evidence>
<keyword evidence="9" id="KW-0067">ATP-binding</keyword>
<dbReference type="Gene3D" id="3.90.1570.50">
    <property type="match status" value="1"/>
</dbReference>
<keyword evidence="13" id="KW-1185">Reference proteome</keyword>
<dbReference type="Gene3D" id="3.40.50.300">
    <property type="entry name" value="P-loop containing nucleotide triphosphate hydrolases"/>
    <property type="match status" value="2"/>
</dbReference>
<dbReference type="InterPro" id="IPR027417">
    <property type="entry name" value="P-loop_NTPase"/>
</dbReference>
<accession>A0ABW5V9P8</accession>
<dbReference type="Pfam" id="PF04313">
    <property type="entry name" value="HSDR_N"/>
    <property type="match status" value="1"/>
</dbReference>
<evidence type="ECO:0000256" key="9">
    <source>
        <dbReference type="ARBA" id="ARBA00022840"/>
    </source>
</evidence>
<organism evidence="12 13">
    <name type="scientific">Arenibacter antarcticus</name>
    <dbReference type="NCBI Taxonomy" id="2040469"/>
    <lineage>
        <taxon>Bacteria</taxon>
        <taxon>Pseudomonadati</taxon>
        <taxon>Bacteroidota</taxon>
        <taxon>Flavobacteriia</taxon>
        <taxon>Flavobacteriales</taxon>
        <taxon>Flavobacteriaceae</taxon>
        <taxon>Arenibacter</taxon>
    </lineage>
</organism>
<reference evidence="13" key="1">
    <citation type="journal article" date="2019" name="Int. J. Syst. Evol. Microbiol.">
        <title>The Global Catalogue of Microorganisms (GCM) 10K type strain sequencing project: providing services to taxonomists for standard genome sequencing and annotation.</title>
        <authorList>
            <consortium name="The Broad Institute Genomics Platform"/>
            <consortium name="The Broad Institute Genome Sequencing Center for Infectious Disease"/>
            <person name="Wu L."/>
            <person name="Ma J."/>
        </authorList>
    </citation>
    <scope>NUCLEOTIDE SEQUENCE [LARGE SCALE GENOMIC DNA]</scope>
    <source>
        <strain evidence="13">KCTC 52924</strain>
    </source>
</reference>
<sequence length="1023" mass="118929">MIFNEDSRVKLPAILHLTQLGYKYLSLKDAEWDDETNIFTHIFTESIVKINKGITDADIKRLYLEVSLALENEDLGKVFFEMLTNRSGVKLIDFENFENNDFHVVTELPYKNGEDNFRPDVIALVNGMPLVFIEVKKPNNRNGVLAERDRINSRFQNKKFRKFINLTQFMIFSNNMDYDDNEIEPWQGAFYASPSYHKPIFNYFREEIGFNLSQELKPLENNVEDFLLKDTNYQAIKNSAEYTTNKNSDSPTNRILTSMLSKDRLKFILQYSLAYVREHNGLEKHIMRYPQLFATKAIEEKLDKGIRKGIIWHTQGSGKTALAYYNTHFLTDYYQKQHIIPKFYFIVDRLDLLTQARDEFTARGLKVHTVNSREAFVADLKKITAVNNDKGKREITVVNIQKFEDDPCVSTTTDYNINIQRVYFLDEVHRSYNPEGSFLANLEQSDRNAIKIGLTGTPLIGDTLKSKHLFGDYIHKYYYNKSIADGYTLKLIREEIETEYKVKFKKILDDLDIKKGDANKKLVYAHPSFVAPMLDYIVEDFQDFRQRNSDASIGAMVICDSSEQAQELFSIFNEVYANSETEDFLPMAAEPGSKYKTILKEDYRIKKAALILYDSGSKEELGTWRDDFKAGKIDILFVYNMLLTGFDAKRLKKIYLGRVIKAHNLLQALTRVNRKYKNYKYGHVVDFADISKEFDKTNRAYFEELQDVLGDEMESYSNLFMSREEMEISIRDIKEALADFDLKNAEIFSSQISQINDHGEMQRIKKALEDARALYNIIRLVGEYELLDRIDFRKLGELRIEATNHLALINAKDALEQNEEVGNLLNMALEDIVFGFRKIGESELVLAGELKDILKKTREALGGNFDPKDPEWISLYEELRRLFDNKNLNEVSQDEMQTNINSLKSIHEKIKELNRRNDLLKDKYEGDAKYARVQKRLVEAGKPSQLKTAIIEALQKIKQQTDIAVLDRNDSLNNESYFARVVAKLVFNEFNAAMDTPMDFETVEFIRDLIVEEYLNEYHGKTA</sequence>
<evidence type="ECO:0000256" key="7">
    <source>
        <dbReference type="ARBA" id="ARBA00022759"/>
    </source>
</evidence>
<evidence type="ECO:0000256" key="1">
    <source>
        <dbReference type="ARBA" id="ARBA00000851"/>
    </source>
</evidence>
<keyword evidence="6" id="KW-0680">Restriction system</keyword>
<keyword evidence="4" id="KW-0540">Nuclease</keyword>
<comment type="similarity">
    <text evidence="2">Belongs to the HsdR family.</text>
</comment>
<comment type="caution">
    <text evidence="12">The sequence shown here is derived from an EMBL/GenBank/DDBJ whole genome shotgun (WGS) entry which is preliminary data.</text>
</comment>
<name>A0ABW5V9P8_9FLAO</name>
<evidence type="ECO:0000256" key="2">
    <source>
        <dbReference type="ARBA" id="ARBA00008598"/>
    </source>
</evidence>
<evidence type="ECO:0000256" key="4">
    <source>
        <dbReference type="ARBA" id="ARBA00022722"/>
    </source>
</evidence>
<dbReference type="InterPro" id="IPR014001">
    <property type="entry name" value="Helicase_ATP-bd"/>
</dbReference>
<dbReference type="SMART" id="SM00487">
    <property type="entry name" value="DEXDc"/>
    <property type="match status" value="1"/>
</dbReference>
<dbReference type="CDD" id="cd22332">
    <property type="entry name" value="HsdR_N"/>
    <property type="match status" value="1"/>
</dbReference>
<dbReference type="PANTHER" id="PTHR30195">
    <property type="entry name" value="TYPE I SITE-SPECIFIC DEOXYRIBONUCLEASE PROTEIN SUBUNIT M AND R"/>
    <property type="match status" value="1"/>
</dbReference>
<keyword evidence="5" id="KW-0547">Nucleotide-binding</keyword>
<dbReference type="InterPro" id="IPR007409">
    <property type="entry name" value="Restrct_endonuc_type1_HsdR_N"/>
</dbReference>
<dbReference type="Proteomes" id="UP001597532">
    <property type="component" value="Unassembled WGS sequence"/>
</dbReference>
<dbReference type="EC" id="3.1.21.3" evidence="3"/>
<keyword evidence="10" id="KW-0238">DNA-binding</keyword>
<evidence type="ECO:0000259" key="11">
    <source>
        <dbReference type="SMART" id="SM00487"/>
    </source>
</evidence>
<comment type="catalytic activity">
    <reaction evidence="1">
        <text>Endonucleolytic cleavage of DNA to give random double-stranded fragments with terminal 5'-phosphates, ATP is simultaneously hydrolyzed.</text>
        <dbReference type="EC" id="3.1.21.3"/>
    </reaction>
</comment>
<evidence type="ECO:0000256" key="3">
    <source>
        <dbReference type="ARBA" id="ARBA00012654"/>
    </source>
</evidence>
<dbReference type="GO" id="GO:0009035">
    <property type="term" value="F:type I site-specific deoxyribonuclease activity"/>
    <property type="evidence" value="ECO:0007669"/>
    <property type="project" value="UniProtKB-EC"/>
</dbReference>
<dbReference type="InterPro" id="IPR055180">
    <property type="entry name" value="HsdR_RecA-like_helicase_dom_2"/>
</dbReference>
<protein>
    <recommendedName>
        <fullName evidence="3">type I site-specific deoxyribonuclease</fullName>
        <ecNumber evidence="3">3.1.21.3</ecNumber>
    </recommendedName>
</protein>
<evidence type="ECO:0000313" key="12">
    <source>
        <dbReference type="EMBL" id="MFD2788372.1"/>
    </source>
</evidence>
<dbReference type="EMBL" id="JBHUOK010000002">
    <property type="protein sequence ID" value="MFD2788372.1"/>
    <property type="molecule type" value="Genomic_DNA"/>
</dbReference>
<dbReference type="Pfam" id="PF18766">
    <property type="entry name" value="SWI2_SNF2"/>
    <property type="match status" value="1"/>
</dbReference>
<proteinExistence type="inferred from homology"/>
<dbReference type="RefSeq" id="WP_251807646.1">
    <property type="nucleotide sequence ID" value="NZ_CP166679.1"/>
</dbReference>
<dbReference type="Pfam" id="PF22679">
    <property type="entry name" value="T1R_D3-like"/>
    <property type="match status" value="1"/>
</dbReference>
<dbReference type="InterPro" id="IPR040980">
    <property type="entry name" value="SWI2_SNF2"/>
</dbReference>
<evidence type="ECO:0000256" key="6">
    <source>
        <dbReference type="ARBA" id="ARBA00022747"/>
    </source>
</evidence>
<evidence type="ECO:0000256" key="5">
    <source>
        <dbReference type="ARBA" id="ARBA00022741"/>
    </source>
</evidence>
<dbReference type="InterPro" id="IPR051268">
    <property type="entry name" value="Type-I_R_enzyme_R_subunit"/>
</dbReference>
<evidence type="ECO:0000313" key="13">
    <source>
        <dbReference type="Proteomes" id="UP001597532"/>
    </source>
</evidence>
<evidence type="ECO:0000256" key="8">
    <source>
        <dbReference type="ARBA" id="ARBA00022801"/>
    </source>
</evidence>
<keyword evidence="7 12" id="KW-0255">Endonuclease</keyword>
<dbReference type="PANTHER" id="PTHR30195:SF15">
    <property type="entry name" value="TYPE I RESTRICTION ENZYME HINDI ENDONUCLEASE SUBUNIT"/>
    <property type="match status" value="1"/>
</dbReference>
<keyword evidence="8 12" id="KW-0378">Hydrolase</keyword>
<dbReference type="SUPFAM" id="SSF52540">
    <property type="entry name" value="P-loop containing nucleoside triphosphate hydrolases"/>
    <property type="match status" value="2"/>
</dbReference>
<gene>
    <name evidence="12" type="ORF">ACFS1K_01205</name>
</gene>